<comment type="caution">
    <text evidence="2">The sequence shown here is derived from an EMBL/GenBank/DDBJ whole genome shotgun (WGS) entry which is preliminary data.</text>
</comment>
<feature type="domain" description="Methyltransferase type 11" evidence="1">
    <location>
        <begin position="38"/>
        <end position="89"/>
    </location>
</feature>
<organism evidence="2 3">
    <name type="scientific">Bradyrhizobium centrolobii</name>
    <dbReference type="NCBI Taxonomy" id="1505087"/>
    <lineage>
        <taxon>Bacteria</taxon>
        <taxon>Pseudomonadati</taxon>
        <taxon>Pseudomonadota</taxon>
        <taxon>Alphaproteobacteria</taxon>
        <taxon>Hyphomicrobiales</taxon>
        <taxon>Nitrobacteraceae</taxon>
        <taxon>Bradyrhizobium</taxon>
    </lineage>
</organism>
<dbReference type="GO" id="GO:0008757">
    <property type="term" value="F:S-adenosylmethionine-dependent methyltransferase activity"/>
    <property type="evidence" value="ECO:0007669"/>
    <property type="project" value="InterPro"/>
</dbReference>
<dbReference type="EMBL" id="LUUB01000051">
    <property type="protein sequence ID" value="OAF10690.1"/>
    <property type="molecule type" value="Genomic_DNA"/>
</dbReference>
<dbReference type="SUPFAM" id="SSF53335">
    <property type="entry name" value="S-adenosyl-L-methionine-dependent methyltransferases"/>
    <property type="match status" value="1"/>
</dbReference>
<dbReference type="InterPro" id="IPR013216">
    <property type="entry name" value="Methyltransf_11"/>
</dbReference>
<dbReference type="AlphaFoldDB" id="A0A176YTL5"/>
<dbReference type="InterPro" id="IPR029063">
    <property type="entry name" value="SAM-dependent_MTases_sf"/>
</dbReference>
<name>A0A176YTL5_9BRAD</name>
<reference evidence="2 3" key="1">
    <citation type="submission" date="2016-03" db="EMBL/GenBank/DDBJ databases">
        <title>Draft Genome Sequence of the Strain BR 10245 (Bradyrhizobium sp.) isolated from nodules of Centrolobium paraense.</title>
        <authorList>
            <person name="Simoes-Araujo J.L.Sr."/>
            <person name="Barauna A.C."/>
            <person name="Silva K."/>
            <person name="Zilli J.E."/>
        </authorList>
    </citation>
    <scope>NUCLEOTIDE SEQUENCE [LARGE SCALE GENOMIC DNA]</scope>
    <source>
        <strain evidence="2 3">BR 10245</strain>
    </source>
</reference>
<dbReference type="Gene3D" id="3.40.50.150">
    <property type="entry name" value="Vaccinia Virus protein VP39"/>
    <property type="match status" value="1"/>
</dbReference>
<sequence length="187" mass="21316">MNQEVKKFIQSLDCSRLDVLEISGKREDDFNFRSYHVAEYPEYDICAGPLASESFDLVIAEQVFEHIKHPDRAAVHVFQMLRPGGTFVITTPFLVKIHPTPLDCFRWSQDGLRILLETAGFSVLQTGSWGNRQCLMTDLKPDIRWAYYIPAIHSLKNDPQLPISVWAFGRKPSLQGSTGYNPRADES</sequence>
<accession>A0A176YTL5</accession>
<dbReference type="Pfam" id="PF08241">
    <property type="entry name" value="Methyltransf_11"/>
    <property type="match status" value="1"/>
</dbReference>
<dbReference type="STRING" id="1505087.AYJ54_10515"/>
<dbReference type="OrthoDB" id="9810247at2"/>
<dbReference type="Proteomes" id="UP000076959">
    <property type="component" value="Unassembled WGS sequence"/>
</dbReference>
<evidence type="ECO:0000259" key="1">
    <source>
        <dbReference type="Pfam" id="PF08241"/>
    </source>
</evidence>
<proteinExistence type="predicted"/>
<evidence type="ECO:0000313" key="2">
    <source>
        <dbReference type="EMBL" id="OAF10690.1"/>
    </source>
</evidence>
<keyword evidence="3" id="KW-1185">Reference proteome</keyword>
<protein>
    <recommendedName>
        <fullName evidence="1">Methyltransferase type 11 domain-containing protein</fullName>
    </recommendedName>
</protein>
<gene>
    <name evidence="2" type="ORF">AYJ54_10515</name>
</gene>
<evidence type="ECO:0000313" key="3">
    <source>
        <dbReference type="Proteomes" id="UP000076959"/>
    </source>
</evidence>